<evidence type="ECO:0000256" key="2">
    <source>
        <dbReference type="ARBA" id="ARBA00022723"/>
    </source>
</evidence>
<dbReference type="InterPro" id="IPR024934">
    <property type="entry name" value="Rubredoxin-like_dom"/>
</dbReference>
<dbReference type="SUPFAM" id="SSF57802">
    <property type="entry name" value="Rubredoxin-like"/>
    <property type="match status" value="1"/>
</dbReference>
<dbReference type="GO" id="GO:0010181">
    <property type="term" value="F:FMN binding"/>
    <property type="evidence" value="ECO:0007669"/>
    <property type="project" value="InterPro"/>
</dbReference>
<dbReference type="Pfam" id="PF01613">
    <property type="entry name" value="Flavin_Reduct"/>
    <property type="match status" value="1"/>
</dbReference>
<dbReference type="EMBL" id="FOOX01000019">
    <property type="protein sequence ID" value="SFH18630.1"/>
    <property type="molecule type" value="Genomic_DNA"/>
</dbReference>
<dbReference type="CDD" id="cd00730">
    <property type="entry name" value="rubredoxin"/>
    <property type="match status" value="1"/>
</dbReference>
<evidence type="ECO:0000313" key="6">
    <source>
        <dbReference type="EMBL" id="SFH18630.1"/>
    </source>
</evidence>
<dbReference type="GO" id="GO:0005506">
    <property type="term" value="F:iron ion binding"/>
    <property type="evidence" value="ECO:0007669"/>
    <property type="project" value="InterPro"/>
</dbReference>
<dbReference type="GO" id="GO:0043448">
    <property type="term" value="P:alkane catabolic process"/>
    <property type="evidence" value="ECO:0007669"/>
    <property type="project" value="TreeGrafter"/>
</dbReference>
<evidence type="ECO:0000256" key="3">
    <source>
        <dbReference type="ARBA" id="ARBA00022982"/>
    </source>
</evidence>
<dbReference type="NCBIfam" id="NF045768">
    <property type="entry name" value="RubredRD"/>
    <property type="match status" value="1"/>
</dbReference>
<dbReference type="InterPro" id="IPR050526">
    <property type="entry name" value="Rubredoxin_ET"/>
</dbReference>
<keyword evidence="2" id="KW-0479">Metal-binding</keyword>
<organism evidence="6 7">
    <name type="scientific">Desulfotruncus arcticus DSM 17038</name>
    <dbReference type="NCBI Taxonomy" id="1121424"/>
    <lineage>
        <taxon>Bacteria</taxon>
        <taxon>Bacillati</taxon>
        <taxon>Bacillota</taxon>
        <taxon>Clostridia</taxon>
        <taxon>Eubacteriales</taxon>
        <taxon>Desulfallaceae</taxon>
        <taxon>Desulfotruncus</taxon>
    </lineage>
</organism>
<sequence length="227" mass="24636">MNSKALYLISYGLYVITSCNGEIKNGQVANTVFQISSDPVTIAVSINKNNLTNQFIRESKLFTVSVLSKDAPLSLIGNFGFKSGRDVDKFSNVNYATNGTGVAYLTEGTLAYLAAEVIDEEDAGTHTIFIGKVTEAEVLKDGVPMTYAYYHQVKKGGTPKTAPVAVPKEKGGENKMDKYVCSVCGYVYDPEAGDEEHDITPGTPFEKLPDDWVCPVCGAGKEEFEKE</sequence>
<evidence type="ECO:0000313" key="7">
    <source>
        <dbReference type="Proteomes" id="UP000199337"/>
    </source>
</evidence>
<dbReference type="SUPFAM" id="SSF50475">
    <property type="entry name" value="FMN-binding split barrel"/>
    <property type="match status" value="1"/>
</dbReference>
<dbReference type="InterPro" id="IPR002563">
    <property type="entry name" value="Flavin_Rdtase-like_dom"/>
</dbReference>
<dbReference type="FunFam" id="2.20.28.10:FF:000001">
    <property type="entry name" value="Rubredoxin"/>
    <property type="match status" value="1"/>
</dbReference>
<dbReference type="RefSeq" id="WP_092474025.1">
    <property type="nucleotide sequence ID" value="NZ_FOOX01000019.1"/>
</dbReference>
<dbReference type="AlphaFoldDB" id="A0A1I2XYP9"/>
<dbReference type="Pfam" id="PF00301">
    <property type="entry name" value="Rubredoxin"/>
    <property type="match status" value="1"/>
</dbReference>
<dbReference type="GO" id="GO:0009055">
    <property type="term" value="F:electron transfer activity"/>
    <property type="evidence" value="ECO:0007669"/>
    <property type="project" value="TreeGrafter"/>
</dbReference>
<reference evidence="7" key="1">
    <citation type="submission" date="2016-10" db="EMBL/GenBank/DDBJ databases">
        <authorList>
            <person name="Varghese N."/>
            <person name="Submissions S."/>
        </authorList>
    </citation>
    <scope>NUCLEOTIDE SEQUENCE [LARGE SCALE GENOMIC DNA]</scope>
    <source>
        <strain evidence="7">DSM 17038</strain>
    </source>
</reference>
<protein>
    <submittedName>
        <fullName evidence="6">NADH-FMN oxidoreductase RutF, flavin reductase (DIM6/NTAB) family</fullName>
    </submittedName>
</protein>
<dbReference type="SMART" id="SM00903">
    <property type="entry name" value="Flavin_Reduct"/>
    <property type="match status" value="1"/>
</dbReference>
<dbReference type="InterPro" id="IPR018527">
    <property type="entry name" value="Rubredoxin_Fe_BS"/>
</dbReference>
<dbReference type="PROSITE" id="PS51257">
    <property type="entry name" value="PROKAR_LIPOPROTEIN"/>
    <property type="match status" value="1"/>
</dbReference>
<gene>
    <name evidence="6" type="ORF">SAMN05660649_04200</name>
</gene>
<dbReference type="PANTHER" id="PTHR47627:SF1">
    <property type="entry name" value="RUBREDOXIN-1-RELATED"/>
    <property type="match status" value="1"/>
</dbReference>
<dbReference type="STRING" id="341036.SAMN05660649_04200"/>
<dbReference type="Gene3D" id="2.20.28.10">
    <property type="match status" value="1"/>
</dbReference>
<dbReference type="InterPro" id="IPR024935">
    <property type="entry name" value="Rubredoxin_dom"/>
</dbReference>
<feature type="domain" description="Rubredoxin-like" evidence="5">
    <location>
        <begin position="176"/>
        <end position="227"/>
    </location>
</feature>
<dbReference type="PROSITE" id="PS00202">
    <property type="entry name" value="RUBREDOXIN"/>
    <property type="match status" value="1"/>
</dbReference>
<evidence type="ECO:0000256" key="4">
    <source>
        <dbReference type="ARBA" id="ARBA00023004"/>
    </source>
</evidence>
<keyword evidence="3" id="KW-0249">Electron transport</keyword>
<dbReference type="GO" id="GO:0016646">
    <property type="term" value="F:oxidoreductase activity, acting on the CH-NH group of donors, NAD or NADP as acceptor"/>
    <property type="evidence" value="ECO:0007669"/>
    <property type="project" value="UniProtKB-ARBA"/>
</dbReference>
<dbReference type="Gene3D" id="2.30.110.10">
    <property type="entry name" value="Electron Transport, Fmn-binding Protein, Chain A"/>
    <property type="match status" value="1"/>
</dbReference>
<name>A0A1I2XYP9_9FIRM</name>
<accession>A0A1I2XYP9</accession>
<evidence type="ECO:0000256" key="1">
    <source>
        <dbReference type="ARBA" id="ARBA00022448"/>
    </source>
</evidence>
<dbReference type="InterPro" id="IPR012349">
    <property type="entry name" value="Split_barrel_FMN-bd"/>
</dbReference>
<dbReference type="Proteomes" id="UP000199337">
    <property type="component" value="Unassembled WGS sequence"/>
</dbReference>
<dbReference type="PANTHER" id="PTHR47627">
    <property type="entry name" value="RUBREDOXIN"/>
    <property type="match status" value="1"/>
</dbReference>
<proteinExistence type="predicted"/>
<dbReference type="PRINTS" id="PR00163">
    <property type="entry name" value="RUBREDOXIN"/>
</dbReference>
<evidence type="ECO:0000259" key="5">
    <source>
        <dbReference type="PROSITE" id="PS50903"/>
    </source>
</evidence>
<keyword evidence="7" id="KW-1185">Reference proteome</keyword>
<dbReference type="OrthoDB" id="9799749at2"/>
<dbReference type="PROSITE" id="PS50903">
    <property type="entry name" value="RUBREDOXIN_LIKE"/>
    <property type="match status" value="1"/>
</dbReference>
<keyword evidence="4" id="KW-0408">Iron</keyword>
<keyword evidence="1" id="KW-0813">Transport</keyword>